<keyword evidence="4" id="KW-0067">ATP-binding</keyword>
<dbReference type="PANTHER" id="PTHR43790">
    <property type="entry name" value="CARBOHYDRATE TRANSPORT ATP-BINDING PROTEIN MG119-RELATED"/>
    <property type="match status" value="1"/>
</dbReference>
<dbReference type="InterPro" id="IPR003439">
    <property type="entry name" value="ABC_transporter-like_ATP-bd"/>
</dbReference>
<gene>
    <name evidence="6" type="ORF">LCGC14_2200220</name>
</gene>
<dbReference type="GO" id="GO:0005524">
    <property type="term" value="F:ATP binding"/>
    <property type="evidence" value="ECO:0007669"/>
    <property type="project" value="UniProtKB-KW"/>
</dbReference>
<evidence type="ECO:0000256" key="2">
    <source>
        <dbReference type="ARBA" id="ARBA00022737"/>
    </source>
</evidence>
<reference evidence="6" key="1">
    <citation type="journal article" date="2015" name="Nature">
        <title>Complex archaea that bridge the gap between prokaryotes and eukaryotes.</title>
        <authorList>
            <person name="Spang A."/>
            <person name="Saw J.H."/>
            <person name="Jorgensen S.L."/>
            <person name="Zaremba-Niedzwiedzka K."/>
            <person name="Martijn J."/>
            <person name="Lind A.E."/>
            <person name="van Eijk R."/>
            <person name="Schleper C."/>
            <person name="Guy L."/>
            <person name="Ettema T.J."/>
        </authorList>
    </citation>
    <scope>NUCLEOTIDE SEQUENCE</scope>
</reference>
<dbReference type="EMBL" id="LAZR01028975">
    <property type="protein sequence ID" value="KKL60949.1"/>
    <property type="molecule type" value="Genomic_DNA"/>
</dbReference>
<evidence type="ECO:0000313" key="6">
    <source>
        <dbReference type="EMBL" id="KKL60949.1"/>
    </source>
</evidence>
<name>A0A0F9DH63_9ZZZZ</name>
<protein>
    <recommendedName>
        <fullName evidence="5">ABC transporter domain-containing protein</fullName>
    </recommendedName>
</protein>
<dbReference type="InterPro" id="IPR050107">
    <property type="entry name" value="ABC_carbohydrate_import_ATPase"/>
</dbReference>
<dbReference type="Pfam" id="PF00005">
    <property type="entry name" value="ABC_tran"/>
    <property type="match status" value="1"/>
</dbReference>
<organism evidence="6">
    <name type="scientific">marine sediment metagenome</name>
    <dbReference type="NCBI Taxonomy" id="412755"/>
    <lineage>
        <taxon>unclassified sequences</taxon>
        <taxon>metagenomes</taxon>
        <taxon>ecological metagenomes</taxon>
    </lineage>
</organism>
<evidence type="ECO:0000256" key="1">
    <source>
        <dbReference type="ARBA" id="ARBA00022448"/>
    </source>
</evidence>
<feature type="non-terminal residue" evidence="6">
    <location>
        <position position="131"/>
    </location>
</feature>
<accession>A0A0F9DH63</accession>
<dbReference type="AlphaFoldDB" id="A0A0F9DH63"/>
<dbReference type="PANTHER" id="PTHR43790:SF9">
    <property type="entry name" value="GALACTOFURANOSE TRANSPORTER ATP-BINDING PROTEIN YTFR"/>
    <property type="match status" value="1"/>
</dbReference>
<evidence type="ECO:0000256" key="3">
    <source>
        <dbReference type="ARBA" id="ARBA00022741"/>
    </source>
</evidence>
<keyword evidence="1" id="KW-0813">Transport</keyword>
<keyword evidence="3" id="KW-0547">Nucleotide-binding</keyword>
<keyword evidence="2" id="KW-0677">Repeat</keyword>
<proteinExistence type="predicted"/>
<dbReference type="GO" id="GO:0016887">
    <property type="term" value="F:ATP hydrolysis activity"/>
    <property type="evidence" value="ECO:0007669"/>
    <property type="project" value="InterPro"/>
</dbReference>
<feature type="domain" description="ABC transporter" evidence="5">
    <location>
        <begin position="20"/>
        <end position="124"/>
    </location>
</feature>
<evidence type="ECO:0000259" key="5">
    <source>
        <dbReference type="Pfam" id="PF00005"/>
    </source>
</evidence>
<comment type="caution">
    <text evidence="6">The sequence shown here is derived from an EMBL/GenBank/DDBJ whole genome shotgun (WGS) entry which is preliminary data.</text>
</comment>
<sequence>MRIELRDIHKYYGPVKANAGISLTVRSGTIHGILGENGAGKSTLMKILAGFSRKTRGTVSLNGAPMSYKTPAQASRLGIGMLYQEPLDFPVLSVLENFMVGLTGNISDRNTPHRQIFEQLAKDLGFNLSPN</sequence>
<evidence type="ECO:0000256" key="4">
    <source>
        <dbReference type="ARBA" id="ARBA00022840"/>
    </source>
</evidence>
<dbReference type="Gene3D" id="3.40.50.300">
    <property type="entry name" value="P-loop containing nucleotide triphosphate hydrolases"/>
    <property type="match status" value="1"/>
</dbReference>
<dbReference type="InterPro" id="IPR027417">
    <property type="entry name" value="P-loop_NTPase"/>
</dbReference>
<dbReference type="SUPFAM" id="SSF52540">
    <property type="entry name" value="P-loop containing nucleoside triphosphate hydrolases"/>
    <property type="match status" value="1"/>
</dbReference>